<name>A0A238FQQ7_9BASI</name>
<evidence type="ECO:0000256" key="2">
    <source>
        <dbReference type="ARBA" id="ARBA00022598"/>
    </source>
</evidence>
<gene>
    <name evidence="5" type="ORF">BQ2448_6765</name>
</gene>
<dbReference type="Gene3D" id="3.30.300.30">
    <property type="match status" value="1"/>
</dbReference>
<dbReference type="InterPro" id="IPR042099">
    <property type="entry name" value="ANL_N_sf"/>
</dbReference>
<keyword evidence="6" id="KW-1185">Reference proteome</keyword>
<dbReference type="InterPro" id="IPR020845">
    <property type="entry name" value="AMP-binding_CS"/>
</dbReference>
<dbReference type="Pfam" id="PF13193">
    <property type="entry name" value="AMP-binding_C"/>
    <property type="match status" value="1"/>
</dbReference>
<dbReference type="InterPro" id="IPR045851">
    <property type="entry name" value="AMP-bd_C_sf"/>
</dbReference>
<dbReference type="PANTHER" id="PTHR24096:SF149">
    <property type="entry name" value="AMP-BINDING DOMAIN-CONTAINING PROTEIN-RELATED"/>
    <property type="match status" value="1"/>
</dbReference>
<feature type="domain" description="AMP-dependent synthetase/ligase" evidence="3">
    <location>
        <begin position="32"/>
        <end position="394"/>
    </location>
</feature>
<reference evidence="6" key="1">
    <citation type="submission" date="2016-09" db="EMBL/GenBank/DDBJ databases">
        <authorList>
            <person name="Jeantristanb JTB J.-T."/>
            <person name="Ricardo R."/>
        </authorList>
    </citation>
    <scope>NUCLEOTIDE SEQUENCE [LARGE SCALE GENOMIC DNA]</scope>
</reference>
<evidence type="ECO:0000313" key="6">
    <source>
        <dbReference type="Proteomes" id="UP000198372"/>
    </source>
</evidence>
<accession>A0A238FQQ7</accession>
<dbReference type="Gene3D" id="3.40.50.12780">
    <property type="entry name" value="N-terminal domain of ligase-like"/>
    <property type="match status" value="1"/>
</dbReference>
<dbReference type="PANTHER" id="PTHR24096">
    <property type="entry name" value="LONG-CHAIN-FATTY-ACID--COA LIGASE"/>
    <property type="match status" value="1"/>
</dbReference>
<dbReference type="OrthoDB" id="6509636at2759"/>
<evidence type="ECO:0000256" key="1">
    <source>
        <dbReference type="ARBA" id="ARBA00006432"/>
    </source>
</evidence>
<proteinExistence type="inferred from homology"/>
<evidence type="ECO:0000313" key="5">
    <source>
        <dbReference type="EMBL" id="SCV74333.1"/>
    </source>
</evidence>
<dbReference type="AlphaFoldDB" id="A0A238FQQ7"/>
<feature type="domain" description="AMP-binding enzyme C-terminal" evidence="4">
    <location>
        <begin position="448"/>
        <end position="528"/>
    </location>
</feature>
<dbReference type="Pfam" id="PF00501">
    <property type="entry name" value="AMP-binding"/>
    <property type="match status" value="1"/>
</dbReference>
<dbReference type="SUPFAM" id="SSF56801">
    <property type="entry name" value="Acetyl-CoA synthetase-like"/>
    <property type="match status" value="1"/>
</dbReference>
<comment type="similarity">
    <text evidence="1">Belongs to the ATP-dependent AMP-binding enzyme family.</text>
</comment>
<dbReference type="GO" id="GO:0016405">
    <property type="term" value="F:CoA-ligase activity"/>
    <property type="evidence" value="ECO:0007669"/>
    <property type="project" value="TreeGrafter"/>
</dbReference>
<keyword evidence="2" id="KW-0436">Ligase</keyword>
<dbReference type="PROSITE" id="PS00455">
    <property type="entry name" value="AMP_BINDING"/>
    <property type="match status" value="1"/>
</dbReference>
<dbReference type="CDD" id="cd05911">
    <property type="entry name" value="Firefly_Luc_like"/>
    <property type="match status" value="1"/>
</dbReference>
<dbReference type="STRING" id="269621.A0A238FQQ7"/>
<dbReference type="EMBL" id="FMSP01000020">
    <property type="protein sequence ID" value="SCV74333.1"/>
    <property type="molecule type" value="Genomic_DNA"/>
</dbReference>
<dbReference type="InterPro" id="IPR000873">
    <property type="entry name" value="AMP-dep_synth/lig_dom"/>
</dbReference>
<protein>
    <submittedName>
        <fullName evidence="5">BQ2448_6765 protein</fullName>
    </submittedName>
</protein>
<organism evidence="5 6">
    <name type="scientific">Microbotryum intermedium</name>
    <dbReference type="NCBI Taxonomy" id="269621"/>
    <lineage>
        <taxon>Eukaryota</taxon>
        <taxon>Fungi</taxon>
        <taxon>Dikarya</taxon>
        <taxon>Basidiomycota</taxon>
        <taxon>Pucciniomycotina</taxon>
        <taxon>Microbotryomycetes</taxon>
        <taxon>Microbotryales</taxon>
        <taxon>Microbotryaceae</taxon>
        <taxon>Microbotryum</taxon>
    </lineage>
</organism>
<sequence>MIHTSPHPPVDLPVCSVWDKVWSNPAGLADSEVAVIDGPSGRTHTRGELKKKSQQLAYGYRQLGLTPGQVVCIFSPNSFYYHMIVLAAQCAGCVLSGANAAYTPQEMAHQLSDSSTELLMCHPHNLDVALTATKAVGWSEHKQEQRIVLAVMADEAGPAGNTYKSISDLVKSKHELAPFRVEGPKSTVAYLGYSSGTSGKAKGVRTSHYNMTSVLSILKPVVVGREDVHLAVLPLNHIYGLTKLLHWPLITGSKVVVMPKFELEPFCAIVQKYKCSVCMLVPPIALLLARDPTVDQYDFSSMRLIVSGAAPLSGELAEEVSKRLGAAVCQAYGLTETSPTTHYCPIETPTPGSIGPLLPMMRGRIVDPETGKDVEPGQQGEMWLQGPNMMLGYLNRPEANADTLVDDSHGRWLKTGDIAWVDNKGYYFITDRLKELIKYKGFQVAPAELEGTCLECPYVADVAVIGVWDEDQASELPRAYVVLSAEGKKQADGAKAVREWVDARVSAHKKLRGGVKIVDMVPKSPSGKLLRRILREEAKAEAAQAKAAKHKAKL</sequence>
<evidence type="ECO:0000259" key="4">
    <source>
        <dbReference type="Pfam" id="PF13193"/>
    </source>
</evidence>
<evidence type="ECO:0000259" key="3">
    <source>
        <dbReference type="Pfam" id="PF00501"/>
    </source>
</evidence>
<dbReference type="InterPro" id="IPR025110">
    <property type="entry name" value="AMP-bd_C"/>
</dbReference>
<dbReference type="Proteomes" id="UP000198372">
    <property type="component" value="Unassembled WGS sequence"/>
</dbReference>